<accession>A0ABT3ICG1</accession>
<dbReference type="RefSeq" id="WP_264727984.1">
    <property type="nucleotide sequence ID" value="NZ_JAPDMX010000030.1"/>
</dbReference>
<organism evidence="2 3">
    <name type="scientific">Shewanella subflava</name>
    <dbReference type="NCBI Taxonomy" id="2986476"/>
    <lineage>
        <taxon>Bacteria</taxon>
        <taxon>Pseudomonadati</taxon>
        <taxon>Pseudomonadota</taxon>
        <taxon>Gammaproteobacteria</taxon>
        <taxon>Alteromonadales</taxon>
        <taxon>Shewanellaceae</taxon>
        <taxon>Shewanella</taxon>
    </lineage>
</organism>
<protein>
    <submittedName>
        <fullName evidence="2">Uncharacterized protein</fullName>
    </submittedName>
</protein>
<keyword evidence="1" id="KW-1133">Transmembrane helix</keyword>
<sequence>MDKHVAELLKTGGAGSFGLIVVYLLMTLNSTMTDISKAVQDNDSRLDVVEYRLNAGG</sequence>
<feature type="transmembrane region" description="Helical" evidence="1">
    <location>
        <begin position="12"/>
        <end position="28"/>
    </location>
</feature>
<name>A0ABT3ICG1_9GAMM</name>
<dbReference type="Proteomes" id="UP001163714">
    <property type="component" value="Unassembled WGS sequence"/>
</dbReference>
<keyword evidence="3" id="KW-1185">Reference proteome</keyword>
<evidence type="ECO:0000313" key="3">
    <source>
        <dbReference type="Proteomes" id="UP001163714"/>
    </source>
</evidence>
<evidence type="ECO:0000256" key="1">
    <source>
        <dbReference type="SAM" id="Phobius"/>
    </source>
</evidence>
<comment type="caution">
    <text evidence="2">The sequence shown here is derived from an EMBL/GenBank/DDBJ whole genome shotgun (WGS) entry which is preliminary data.</text>
</comment>
<reference evidence="2" key="1">
    <citation type="submission" date="2022-10" db="EMBL/GenBank/DDBJ databases">
        <title>Shewanella flava sp. nov, isolated from the estuary of the Fenhe River into the Yellow River.</title>
        <authorList>
            <person name="Li Y."/>
        </authorList>
    </citation>
    <scope>NUCLEOTIDE SEQUENCE</scope>
    <source>
        <strain evidence="2">FYR11-62</strain>
    </source>
</reference>
<keyword evidence="1" id="KW-0472">Membrane</keyword>
<keyword evidence="1" id="KW-0812">Transmembrane</keyword>
<dbReference type="EMBL" id="JAPDMX010000030">
    <property type="protein sequence ID" value="MCW3173744.1"/>
    <property type="molecule type" value="Genomic_DNA"/>
</dbReference>
<evidence type="ECO:0000313" key="2">
    <source>
        <dbReference type="EMBL" id="MCW3173744.1"/>
    </source>
</evidence>
<proteinExistence type="predicted"/>
<gene>
    <name evidence="2" type="ORF">OHT75_14785</name>
</gene>